<reference evidence="5 6" key="1">
    <citation type="journal article" date="2019" name="Emerg. Microbes Infect.">
        <title>Comprehensive subspecies identification of 175 nontuberculous mycobacteria species based on 7547 genomic profiles.</title>
        <authorList>
            <person name="Matsumoto Y."/>
            <person name="Kinjo T."/>
            <person name="Motooka D."/>
            <person name="Nabeya D."/>
            <person name="Jung N."/>
            <person name="Uechi K."/>
            <person name="Horii T."/>
            <person name="Iida T."/>
            <person name="Fujita J."/>
            <person name="Nakamura S."/>
        </authorList>
    </citation>
    <scope>NUCLEOTIDE SEQUENCE [LARGE SCALE GENOMIC DNA]</scope>
    <source>
        <strain evidence="5 6">JCM 30396</strain>
    </source>
</reference>
<proteinExistence type="inferred from homology"/>
<sequence>MARLKRLGELERAVMDHLWDIGGPQTVRQVRDGLCTQRELAYTTVMTVLHRLAYKDLVIQIREDRAYQYMPTHNRDELVAGLMVDVLDQVTDRGGRRAALMQFVERVGVDEANALRHALAEVGDDSMGHDIRHRHRVPGERRYVESHEFLSGR</sequence>
<keyword evidence="4" id="KW-0804">Transcription</keyword>
<dbReference type="Proteomes" id="UP000467148">
    <property type="component" value="Chromosome"/>
</dbReference>
<evidence type="ECO:0000256" key="2">
    <source>
        <dbReference type="ARBA" id="ARBA00023015"/>
    </source>
</evidence>
<dbReference type="Gene3D" id="6.10.140.850">
    <property type="match status" value="1"/>
</dbReference>
<dbReference type="InterPro" id="IPR036390">
    <property type="entry name" value="WH_DNA-bd_sf"/>
</dbReference>
<dbReference type="Pfam" id="PF03965">
    <property type="entry name" value="Penicillinase_R"/>
    <property type="match status" value="1"/>
</dbReference>
<keyword evidence="6" id="KW-1185">Reference proteome</keyword>
<accession>A0A7I7TAT9</accession>
<evidence type="ECO:0000256" key="4">
    <source>
        <dbReference type="ARBA" id="ARBA00023163"/>
    </source>
</evidence>
<dbReference type="RefSeq" id="WP_163749661.1">
    <property type="nucleotide sequence ID" value="NZ_AP022596.1"/>
</dbReference>
<evidence type="ECO:0000256" key="3">
    <source>
        <dbReference type="ARBA" id="ARBA00023125"/>
    </source>
</evidence>
<dbReference type="AlphaFoldDB" id="A0A7I7TAT9"/>
<dbReference type="InterPro" id="IPR005650">
    <property type="entry name" value="BlaI_family"/>
</dbReference>
<comment type="similarity">
    <text evidence="1">Belongs to the BlaI transcriptional regulatory family.</text>
</comment>
<dbReference type="Gene3D" id="1.10.10.10">
    <property type="entry name" value="Winged helix-like DNA-binding domain superfamily/Winged helix DNA-binding domain"/>
    <property type="match status" value="1"/>
</dbReference>
<keyword evidence="3" id="KW-0238">DNA-binding</keyword>
<protein>
    <submittedName>
        <fullName evidence="5">Transcriptional regulator BlaI</fullName>
    </submittedName>
</protein>
<dbReference type="SUPFAM" id="SSF46785">
    <property type="entry name" value="Winged helix' DNA-binding domain"/>
    <property type="match status" value="1"/>
</dbReference>
<organism evidence="5 6">
    <name type="scientific">Mycolicibacterium helvum</name>
    <dbReference type="NCBI Taxonomy" id="1534349"/>
    <lineage>
        <taxon>Bacteria</taxon>
        <taxon>Bacillati</taxon>
        <taxon>Actinomycetota</taxon>
        <taxon>Actinomycetes</taxon>
        <taxon>Mycobacteriales</taxon>
        <taxon>Mycobacteriaceae</taxon>
        <taxon>Mycolicibacterium</taxon>
    </lineage>
</organism>
<dbReference type="KEGG" id="mhev:MHEL_38440"/>
<dbReference type="GO" id="GO:0045892">
    <property type="term" value="P:negative regulation of DNA-templated transcription"/>
    <property type="evidence" value="ECO:0007669"/>
    <property type="project" value="InterPro"/>
</dbReference>
<evidence type="ECO:0000256" key="1">
    <source>
        <dbReference type="ARBA" id="ARBA00011046"/>
    </source>
</evidence>
<dbReference type="EMBL" id="AP022596">
    <property type="protein sequence ID" value="BBY65601.1"/>
    <property type="molecule type" value="Genomic_DNA"/>
</dbReference>
<evidence type="ECO:0000313" key="5">
    <source>
        <dbReference type="EMBL" id="BBY65601.1"/>
    </source>
</evidence>
<keyword evidence="2" id="KW-0805">Transcription regulation</keyword>
<dbReference type="GO" id="GO:0003677">
    <property type="term" value="F:DNA binding"/>
    <property type="evidence" value="ECO:0007669"/>
    <property type="project" value="UniProtKB-KW"/>
</dbReference>
<gene>
    <name evidence="5" type="primary">blaI_1</name>
    <name evidence="5" type="ORF">MHEL_38440</name>
</gene>
<dbReference type="InterPro" id="IPR036388">
    <property type="entry name" value="WH-like_DNA-bd_sf"/>
</dbReference>
<evidence type="ECO:0000313" key="6">
    <source>
        <dbReference type="Proteomes" id="UP000467148"/>
    </source>
</evidence>
<name>A0A7I7TAT9_9MYCO</name>